<feature type="region of interest" description="Disordered" evidence="1">
    <location>
        <begin position="59"/>
        <end position="95"/>
    </location>
</feature>
<evidence type="ECO:0000313" key="2">
    <source>
        <dbReference type="EMBL" id="CAH1418300.1"/>
    </source>
</evidence>
<dbReference type="Proteomes" id="UP001157418">
    <property type="component" value="Unassembled WGS sequence"/>
</dbReference>
<sequence length="95" mass="10065">MEPASSSSSSSSSYYKHPNRSKKKTMIPPRRGEIKRKIVGQIVNSAVSVASKATNMLMKNKGGKKEEDGSSPCTSSPLTPSDYGVISDGVSDSGR</sequence>
<feature type="compositionally biased region" description="Low complexity" evidence="1">
    <location>
        <begin position="70"/>
        <end position="81"/>
    </location>
</feature>
<organism evidence="2 3">
    <name type="scientific">Lactuca virosa</name>
    <dbReference type="NCBI Taxonomy" id="75947"/>
    <lineage>
        <taxon>Eukaryota</taxon>
        <taxon>Viridiplantae</taxon>
        <taxon>Streptophyta</taxon>
        <taxon>Embryophyta</taxon>
        <taxon>Tracheophyta</taxon>
        <taxon>Spermatophyta</taxon>
        <taxon>Magnoliopsida</taxon>
        <taxon>eudicotyledons</taxon>
        <taxon>Gunneridae</taxon>
        <taxon>Pentapetalae</taxon>
        <taxon>asterids</taxon>
        <taxon>campanulids</taxon>
        <taxon>Asterales</taxon>
        <taxon>Asteraceae</taxon>
        <taxon>Cichorioideae</taxon>
        <taxon>Cichorieae</taxon>
        <taxon>Lactucinae</taxon>
        <taxon>Lactuca</taxon>
    </lineage>
</organism>
<evidence type="ECO:0000313" key="3">
    <source>
        <dbReference type="Proteomes" id="UP001157418"/>
    </source>
</evidence>
<name>A0AAU9LUT0_9ASTR</name>
<comment type="caution">
    <text evidence="2">The sequence shown here is derived from an EMBL/GenBank/DDBJ whole genome shotgun (WGS) entry which is preliminary data.</text>
</comment>
<reference evidence="2 3" key="1">
    <citation type="submission" date="2022-01" db="EMBL/GenBank/DDBJ databases">
        <authorList>
            <person name="Xiong W."/>
            <person name="Schranz E."/>
        </authorList>
    </citation>
    <scope>NUCLEOTIDE SEQUENCE [LARGE SCALE GENOMIC DNA]</scope>
</reference>
<protein>
    <submittedName>
        <fullName evidence="2">Uncharacterized protein</fullName>
    </submittedName>
</protein>
<dbReference type="EMBL" id="CAKMRJ010000113">
    <property type="protein sequence ID" value="CAH1418300.1"/>
    <property type="molecule type" value="Genomic_DNA"/>
</dbReference>
<keyword evidence="3" id="KW-1185">Reference proteome</keyword>
<dbReference type="PANTHER" id="PTHR37721:SF1">
    <property type="entry name" value="OS05G0464200 PROTEIN"/>
    <property type="match status" value="1"/>
</dbReference>
<feature type="region of interest" description="Disordered" evidence="1">
    <location>
        <begin position="1"/>
        <end position="33"/>
    </location>
</feature>
<gene>
    <name evidence="2" type="ORF">LVIROSA_LOCUS5902</name>
</gene>
<proteinExistence type="predicted"/>
<accession>A0AAU9LUT0</accession>
<dbReference type="PANTHER" id="PTHR37721">
    <property type="entry name" value="OS05G0464200 PROTEIN"/>
    <property type="match status" value="1"/>
</dbReference>
<feature type="compositionally biased region" description="Low complexity" evidence="1">
    <location>
        <begin position="1"/>
        <end position="13"/>
    </location>
</feature>
<dbReference type="AlphaFoldDB" id="A0AAU9LUT0"/>
<evidence type="ECO:0000256" key="1">
    <source>
        <dbReference type="SAM" id="MobiDB-lite"/>
    </source>
</evidence>